<evidence type="ECO:0000313" key="2">
    <source>
        <dbReference type="EMBL" id="SUB57571.1"/>
    </source>
</evidence>
<feature type="transmembrane region" description="Helical" evidence="1">
    <location>
        <begin position="15"/>
        <end position="33"/>
    </location>
</feature>
<proteinExistence type="predicted"/>
<dbReference type="Proteomes" id="UP000255517">
    <property type="component" value="Unassembled WGS sequence"/>
</dbReference>
<name>A0A379C613_9FIRM</name>
<dbReference type="InterPro" id="IPR030949">
    <property type="entry name" value="ECF_S_folate_fam"/>
</dbReference>
<sequence length="170" mass="18601">MQRQVMSTKTLTRSAILVALAIILTRFLSVMLTENLRLGIGWMPIVLTGTLYGPFVGAICGVVEDLLGIIINSQGTVHFGFTLSAMLTGLIPGLISYYFMKNKSDNLVIAVSCIAVAIIVHCLLNTLWLSQLYGNGFLVLLPTRVVKVAIETFLVIVTGQITNRLLKKIY</sequence>
<dbReference type="GO" id="GO:0022857">
    <property type="term" value="F:transmembrane transporter activity"/>
    <property type="evidence" value="ECO:0007669"/>
    <property type="project" value="InterPro"/>
</dbReference>
<evidence type="ECO:0000313" key="3">
    <source>
        <dbReference type="Proteomes" id="UP000255517"/>
    </source>
</evidence>
<feature type="transmembrane region" description="Helical" evidence="1">
    <location>
        <begin position="107"/>
        <end position="128"/>
    </location>
</feature>
<accession>A0A379C613</accession>
<reference evidence="2 3" key="1">
    <citation type="submission" date="2018-06" db="EMBL/GenBank/DDBJ databases">
        <authorList>
            <consortium name="Pathogen Informatics"/>
            <person name="Doyle S."/>
        </authorList>
    </citation>
    <scope>NUCLEOTIDE SEQUENCE [LARGE SCALE GENOMIC DNA]</scope>
    <source>
        <strain evidence="2 3">NCTC13149</strain>
    </source>
</reference>
<dbReference type="NCBIfam" id="TIGR04518">
    <property type="entry name" value="ECF_S_folT_fam"/>
    <property type="match status" value="1"/>
</dbReference>
<feature type="transmembrane region" description="Helical" evidence="1">
    <location>
        <begin position="45"/>
        <end position="71"/>
    </location>
</feature>
<dbReference type="EMBL" id="UGSZ01000001">
    <property type="protein sequence ID" value="SUB57571.1"/>
    <property type="molecule type" value="Genomic_DNA"/>
</dbReference>
<keyword evidence="1" id="KW-1133">Transmembrane helix</keyword>
<dbReference type="STRING" id="1122949.GCA_000378725_01560"/>
<organism evidence="2 3">
    <name type="scientific">Peptoniphilus lacrimalis</name>
    <dbReference type="NCBI Taxonomy" id="33031"/>
    <lineage>
        <taxon>Bacteria</taxon>
        <taxon>Bacillati</taxon>
        <taxon>Bacillota</taxon>
        <taxon>Tissierellia</taxon>
        <taxon>Tissierellales</taxon>
        <taxon>Peptoniphilaceae</taxon>
        <taxon>Peptoniphilus</taxon>
    </lineage>
</organism>
<evidence type="ECO:0000256" key="1">
    <source>
        <dbReference type="SAM" id="Phobius"/>
    </source>
</evidence>
<gene>
    <name evidence="2" type="primary">folT</name>
    <name evidence="2" type="ORF">NCTC13149_01415</name>
</gene>
<keyword evidence="1" id="KW-0812">Transmembrane</keyword>
<dbReference type="InterPro" id="IPR024529">
    <property type="entry name" value="ECF_trnsprt_substrate-spec"/>
</dbReference>
<dbReference type="Gene3D" id="1.10.1760.20">
    <property type="match status" value="1"/>
</dbReference>
<dbReference type="OrthoDB" id="4624at2"/>
<dbReference type="AlphaFoldDB" id="A0A379C613"/>
<feature type="transmembrane region" description="Helical" evidence="1">
    <location>
        <begin position="77"/>
        <end position="100"/>
    </location>
</feature>
<dbReference type="RefSeq" id="WP_009345611.1">
    <property type="nucleotide sequence ID" value="NZ_CP165621.1"/>
</dbReference>
<keyword evidence="1" id="KW-0472">Membrane</keyword>
<protein>
    <submittedName>
        <fullName evidence="2">Folate ECF transporter S component FolT</fullName>
    </submittedName>
</protein>
<dbReference type="Pfam" id="PF12822">
    <property type="entry name" value="ECF_trnsprt"/>
    <property type="match status" value="1"/>
</dbReference>